<dbReference type="AlphaFoldDB" id="A0A2G2W0B0"/>
<proteinExistence type="predicted"/>
<dbReference type="PANTHER" id="PTHR31619">
    <property type="entry name" value="4-HYDROXY-3-METHYLBUT-2-ENYL DIPHOSPHATE REDUCTASE, CHLOROPLASTIC"/>
    <property type="match status" value="1"/>
</dbReference>
<feature type="compositionally biased region" description="Polar residues" evidence="1">
    <location>
        <begin position="20"/>
        <end position="31"/>
    </location>
</feature>
<accession>A0A2G2W0B0</accession>
<dbReference type="OrthoDB" id="1698201at2759"/>
<evidence type="ECO:0000313" key="2">
    <source>
        <dbReference type="EMBL" id="PHT38651.1"/>
    </source>
</evidence>
<dbReference type="STRING" id="33114.A0A2G2W0B0"/>
<name>A0A2G2W0B0_CAPBA</name>
<protein>
    <submittedName>
        <fullName evidence="2">4-hydroxy-3-methylbut-2-enyl diphosphate reductase, chloroplastic</fullName>
    </submittedName>
</protein>
<keyword evidence="3" id="KW-1185">Reference proteome</keyword>
<feature type="region of interest" description="Disordered" evidence="1">
    <location>
        <begin position="1"/>
        <end position="85"/>
    </location>
</feature>
<reference evidence="3" key="2">
    <citation type="journal article" date="2017" name="J. Anim. Genet.">
        <title>Multiple reference genome sequences of hot pepper reveal the massive evolution of plant disease resistance genes by retroduplication.</title>
        <authorList>
            <person name="Kim S."/>
            <person name="Park J."/>
            <person name="Yeom S.-I."/>
            <person name="Kim Y.-M."/>
            <person name="Seo E."/>
            <person name="Kim K.-T."/>
            <person name="Kim M.-S."/>
            <person name="Lee J.M."/>
            <person name="Cheong K."/>
            <person name="Shin H.-S."/>
            <person name="Kim S.-B."/>
            <person name="Han K."/>
            <person name="Lee J."/>
            <person name="Park M."/>
            <person name="Lee H.-A."/>
            <person name="Lee H.-Y."/>
            <person name="Lee Y."/>
            <person name="Oh S."/>
            <person name="Lee J.H."/>
            <person name="Choi E."/>
            <person name="Choi E."/>
            <person name="Lee S.E."/>
            <person name="Jeon J."/>
            <person name="Kim H."/>
            <person name="Choi G."/>
            <person name="Song H."/>
            <person name="Lee J."/>
            <person name="Lee S.-C."/>
            <person name="Kwon J.-K."/>
            <person name="Lee H.-Y."/>
            <person name="Koo N."/>
            <person name="Hong Y."/>
            <person name="Kim R.W."/>
            <person name="Kang W.-H."/>
            <person name="Huh J.H."/>
            <person name="Kang B.-C."/>
            <person name="Yang T.-J."/>
            <person name="Lee Y.-H."/>
            <person name="Bennetzen J.L."/>
            <person name="Choi D."/>
        </authorList>
    </citation>
    <scope>NUCLEOTIDE SEQUENCE [LARGE SCALE GENOMIC DNA]</scope>
    <source>
        <strain evidence="3">cv. PBC81</strain>
    </source>
</reference>
<organism evidence="2 3">
    <name type="scientific">Capsicum baccatum</name>
    <name type="common">Peruvian pepper</name>
    <dbReference type="NCBI Taxonomy" id="33114"/>
    <lineage>
        <taxon>Eukaryota</taxon>
        <taxon>Viridiplantae</taxon>
        <taxon>Streptophyta</taxon>
        <taxon>Embryophyta</taxon>
        <taxon>Tracheophyta</taxon>
        <taxon>Spermatophyta</taxon>
        <taxon>Magnoliopsida</taxon>
        <taxon>eudicotyledons</taxon>
        <taxon>Gunneridae</taxon>
        <taxon>Pentapetalae</taxon>
        <taxon>asterids</taxon>
        <taxon>lamiids</taxon>
        <taxon>Solanales</taxon>
        <taxon>Solanaceae</taxon>
        <taxon>Solanoideae</taxon>
        <taxon>Capsiceae</taxon>
        <taxon>Capsicum</taxon>
    </lineage>
</organism>
<sequence length="466" mass="52634">MPTSGCVASSSQQNNNSTQHTFLSTGCSNPKTNDKKSVGASRSKNKSVGFELHVASSMTTVSDTEGDESEEDDQPTIKPRRISEEKTRLEAQKATYVYDYIIGGKIDGSRSTKDAFMQKFIYAVFDGFDPDVDLVKVGIANQTAMLKGETEDIEKLAEKTMMQRFGVENINNHFVSFNTICDATQDDSSIRTLQSILSSQFRVLQLFAIDEGTDAESEEEDNNEPVPSDYDSEELEFFRKKKHREVNDQLDMFLELEKGIPCAHAIKDYSHDKQEPKDHVNWWYSKEAYMLVSMHKIQPIRGSKFLKVDPAHAMEPPEIQNMIGRPKVMRKRKNAESRKRYNLLESLDDMKVKNIPLQEGKKKFDVVDKGDVVVLPIFVAAVDEILVLSDKKVQIIDTHCPWVTKETYISDYILGGKLDGSISTKEAFIQKFIYAVFEGFDPDVDLVKVGIANQTTMLKGEIEDIG</sequence>
<dbReference type="EMBL" id="MLFT02000009">
    <property type="protein sequence ID" value="PHT38651.1"/>
    <property type="molecule type" value="Genomic_DNA"/>
</dbReference>
<feature type="compositionally biased region" description="Acidic residues" evidence="1">
    <location>
        <begin position="64"/>
        <end position="74"/>
    </location>
</feature>
<reference evidence="2 3" key="1">
    <citation type="journal article" date="2017" name="Genome Biol.">
        <title>New reference genome sequences of hot pepper reveal the massive evolution of plant disease-resistance genes by retroduplication.</title>
        <authorList>
            <person name="Kim S."/>
            <person name="Park J."/>
            <person name="Yeom S.I."/>
            <person name="Kim Y.M."/>
            <person name="Seo E."/>
            <person name="Kim K.T."/>
            <person name="Kim M.S."/>
            <person name="Lee J.M."/>
            <person name="Cheong K."/>
            <person name="Shin H.S."/>
            <person name="Kim S.B."/>
            <person name="Han K."/>
            <person name="Lee J."/>
            <person name="Park M."/>
            <person name="Lee H.A."/>
            <person name="Lee H.Y."/>
            <person name="Lee Y."/>
            <person name="Oh S."/>
            <person name="Lee J.H."/>
            <person name="Choi E."/>
            <person name="Choi E."/>
            <person name="Lee S.E."/>
            <person name="Jeon J."/>
            <person name="Kim H."/>
            <person name="Choi G."/>
            <person name="Song H."/>
            <person name="Lee J."/>
            <person name="Lee S.C."/>
            <person name="Kwon J.K."/>
            <person name="Lee H.Y."/>
            <person name="Koo N."/>
            <person name="Hong Y."/>
            <person name="Kim R.W."/>
            <person name="Kang W.H."/>
            <person name="Huh J.H."/>
            <person name="Kang B.C."/>
            <person name="Yang T.J."/>
            <person name="Lee Y.H."/>
            <person name="Bennetzen J.L."/>
            <person name="Choi D."/>
        </authorList>
    </citation>
    <scope>NUCLEOTIDE SEQUENCE [LARGE SCALE GENOMIC DNA]</scope>
    <source>
        <strain evidence="3">cv. PBC81</strain>
    </source>
</reference>
<feature type="region of interest" description="Disordered" evidence="1">
    <location>
        <begin position="212"/>
        <end position="232"/>
    </location>
</feature>
<dbReference type="PANTHER" id="PTHR31619:SF5">
    <property type="entry name" value="4-HYDROXY-3-METHYLBUT-2-ENYL DIPHOSPHATE REDUCTASE, CHLOROPLASTIC"/>
    <property type="match status" value="1"/>
</dbReference>
<comment type="caution">
    <text evidence="2">The sequence shown here is derived from an EMBL/GenBank/DDBJ whole genome shotgun (WGS) entry which is preliminary data.</text>
</comment>
<evidence type="ECO:0000256" key="1">
    <source>
        <dbReference type="SAM" id="MobiDB-lite"/>
    </source>
</evidence>
<feature type="compositionally biased region" description="Acidic residues" evidence="1">
    <location>
        <begin position="212"/>
        <end position="223"/>
    </location>
</feature>
<gene>
    <name evidence="2" type="ORF">CQW23_22224</name>
</gene>
<evidence type="ECO:0000313" key="3">
    <source>
        <dbReference type="Proteomes" id="UP000224567"/>
    </source>
</evidence>
<feature type="compositionally biased region" description="Low complexity" evidence="1">
    <location>
        <begin position="9"/>
        <end position="19"/>
    </location>
</feature>
<dbReference type="Proteomes" id="UP000224567">
    <property type="component" value="Unassembled WGS sequence"/>
</dbReference>